<keyword evidence="1" id="KW-0472">Membrane</keyword>
<reference evidence="2 3" key="1">
    <citation type="journal article" date="2016" name="Sci. Rep.">
        <title>A novel ammonia-oxidizing archaeon from wastewater treatment plant: Its enrichment, physiological and genomic characteristics.</title>
        <authorList>
            <person name="Li Y."/>
            <person name="Ding K."/>
            <person name="Wen X."/>
            <person name="Zhang B."/>
            <person name="Shen B."/>
            <person name="Yang Y."/>
        </authorList>
    </citation>
    <scope>NUCLEOTIDE SEQUENCE [LARGE SCALE GENOMIC DNA]</scope>
    <source>
        <strain evidence="2 3">SAT1</strain>
    </source>
</reference>
<sequence length="320" mass="35031">MKLLLIFCLASVMSIPYVFAEQLDFFTDSQIYSPNKPLFVYGKALPQEDVVLRFSGPDENVITFTQITTDEDGQFQTELFVWPEASTTIPYGTYSIEAISTQQNGLAKKTEIKFSPTTEIEKIPVSRTITTLVFAPETAAVEQPFRIFTQVTSDGLLVGGNPDKLLGTSHVHLPDGQVVNLSTSFKTLHQGLYYTEFIPTQEGTHVFHIVAFSQGTISHGSAATVVLKQDLGGISKQIIELNSALDDTSSELDNLKSEIEGFGSSLNSASQNIDKSVTSISDSVRTMEEANTQLNSLLFPIVASIAIIVALQIVILARRR</sequence>
<protein>
    <submittedName>
        <fullName evidence="2">Envelope protein</fullName>
    </submittedName>
</protein>
<keyword evidence="1" id="KW-0812">Transmembrane</keyword>
<organism evidence="2 3">
    <name type="scientific">Candidatus Nitrosotenuis cloacae</name>
    <dbReference type="NCBI Taxonomy" id="1603555"/>
    <lineage>
        <taxon>Archaea</taxon>
        <taxon>Nitrososphaerota</taxon>
        <taxon>Candidatus Nitrosotenuis</taxon>
    </lineage>
</organism>
<keyword evidence="2" id="KW-0261">Viral envelope protein</keyword>
<gene>
    <name evidence="2" type="ORF">SU86_004545</name>
</gene>
<accession>A0A3G1B6I7</accession>
<keyword evidence="2" id="KW-0946">Virion</keyword>
<proteinExistence type="predicted"/>
<keyword evidence="1" id="KW-1133">Transmembrane helix</keyword>
<dbReference type="EMBL" id="CP011097">
    <property type="protein sequence ID" value="AJZ75755.1"/>
    <property type="molecule type" value="Genomic_DNA"/>
</dbReference>
<feature type="transmembrane region" description="Helical" evidence="1">
    <location>
        <begin position="297"/>
        <end position="317"/>
    </location>
</feature>
<evidence type="ECO:0000313" key="3">
    <source>
        <dbReference type="Proteomes" id="UP000266745"/>
    </source>
</evidence>
<name>A0A3G1B6I7_9ARCH</name>
<evidence type="ECO:0000256" key="1">
    <source>
        <dbReference type="SAM" id="Phobius"/>
    </source>
</evidence>
<dbReference type="KEGG" id="tah:SU86_004545"/>
<dbReference type="OrthoDB" id="10016at2157"/>
<evidence type="ECO:0000313" key="2">
    <source>
        <dbReference type="EMBL" id="AJZ75755.1"/>
    </source>
</evidence>
<dbReference type="AlphaFoldDB" id="A0A3G1B6I7"/>
<dbReference type="Proteomes" id="UP000266745">
    <property type="component" value="Chromosome"/>
</dbReference>
<keyword evidence="3" id="KW-1185">Reference proteome</keyword>